<dbReference type="AlphaFoldDB" id="A0A9Q5NA62"/>
<keyword evidence="4" id="KW-1185">Reference proteome</keyword>
<keyword evidence="1" id="KW-0812">Transmembrane</keyword>
<protein>
    <recommendedName>
        <fullName evidence="2">DUF6534 domain-containing protein</fullName>
    </recommendedName>
</protein>
<evidence type="ECO:0000259" key="2">
    <source>
        <dbReference type="Pfam" id="PF20152"/>
    </source>
</evidence>
<feature type="transmembrane region" description="Helical" evidence="1">
    <location>
        <begin position="132"/>
        <end position="153"/>
    </location>
</feature>
<evidence type="ECO:0000256" key="1">
    <source>
        <dbReference type="SAM" id="Phobius"/>
    </source>
</evidence>
<dbReference type="OrthoDB" id="2535105at2759"/>
<evidence type="ECO:0000313" key="4">
    <source>
        <dbReference type="Proteomes" id="UP000757232"/>
    </source>
</evidence>
<dbReference type="Pfam" id="PF20152">
    <property type="entry name" value="DUF6534"/>
    <property type="match status" value="1"/>
</dbReference>
<dbReference type="EMBL" id="LNZH02000150">
    <property type="protein sequence ID" value="OCB89733.1"/>
    <property type="molecule type" value="Genomic_DNA"/>
</dbReference>
<feature type="domain" description="DUF6534" evidence="2">
    <location>
        <begin position="138"/>
        <end position="224"/>
    </location>
</feature>
<dbReference type="PANTHER" id="PTHR40465">
    <property type="entry name" value="CHROMOSOME 1, WHOLE GENOME SHOTGUN SEQUENCE"/>
    <property type="match status" value="1"/>
</dbReference>
<feature type="transmembrane region" description="Helical" evidence="1">
    <location>
        <begin position="90"/>
        <end position="112"/>
    </location>
</feature>
<feature type="transmembrane region" description="Helical" evidence="1">
    <location>
        <begin position="165"/>
        <end position="191"/>
    </location>
</feature>
<dbReference type="Proteomes" id="UP000757232">
    <property type="component" value="Unassembled WGS sequence"/>
</dbReference>
<feature type="transmembrane region" description="Helical" evidence="1">
    <location>
        <begin position="197"/>
        <end position="219"/>
    </location>
</feature>
<sequence>MLRYDMPNYIRTDRLWLKICVILLWILDTVYVVLVYKFLYIYFVREFGNTGFLDNLPKDINGSAPFSPTIAAMVQLFFVMRAWNLSNNNYFVTGGLAFLVLAQLVVTIIYLTKTRTFVHLEQLITIVNYERAMNVITFVNDTSIALVLMYYLWTRRSAFQQTQHIIKRLVAFTIGTGLIVGIMMIIAFVSAEAFPNTLIYVLIDFCVAKMYYNCMLASLNARSSLRESLRGNNAGISFHLDDLPTTSSEAEYGSRLTRPSATATSDLRRASTVSIESYVLNKS</sequence>
<reference evidence="3" key="1">
    <citation type="submission" date="2016-06" db="EMBL/GenBank/DDBJ databases">
        <title>Draft Genome sequence of the fungus Inonotus baumii.</title>
        <authorList>
            <person name="Zhu H."/>
            <person name="Lin W."/>
        </authorList>
    </citation>
    <scope>NUCLEOTIDE SEQUENCE</scope>
    <source>
        <strain evidence="3">821</strain>
    </source>
</reference>
<organism evidence="3 4">
    <name type="scientific">Sanghuangporus baumii</name>
    <name type="common">Phellinus baumii</name>
    <dbReference type="NCBI Taxonomy" id="108892"/>
    <lineage>
        <taxon>Eukaryota</taxon>
        <taxon>Fungi</taxon>
        <taxon>Dikarya</taxon>
        <taxon>Basidiomycota</taxon>
        <taxon>Agaricomycotina</taxon>
        <taxon>Agaricomycetes</taxon>
        <taxon>Hymenochaetales</taxon>
        <taxon>Hymenochaetaceae</taxon>
        <taxon>Sanghuangporus</taxon>
    </lineage>
</organism>
<keyword evidence="1" id="KW-0472">Membrane</keyword>
<proteinExistence type="predicted"/>
<dbReference type="InterPro" id="IPR045339">
    <property type="entry name" value="DUF6534"/>
</dbReference>
<keyword evidence="1" id="KW-1133">Transmembrane helix</keyword>
<dbReference type="PANTHER" id="PTHR40465:SF1">
    <property type="entry name" value="DUF6534 DOMAIN-CONTAINING PROTEIN"/>
    <property type="match status" value="1"/>
</dbReference>
<evidence type="ECO:0000313" key="3">
    <source>
        <dbReference type="EMBL" id="OCB89733.1"/>
    </source>
</evidence>
<gene>
    <name evidence="3" type="ORF">A7U60_g3081</name>
</gene>
<feature type="transmembrane region" description="Helical" evidence="1">
    <location>
        <begin position="21"/>
        <end position="43"/>
    </location>
</feature>
<feature type="transmembrane region" description="Helical" evidence="1">
    <location>
        <begin position="63"/>
        <end position="83"/>
    </location>
</feature>
<name>A0A9Q5NA62_SANBA</name>
<accession>A0A9Q5NA62</accession>
<comment type="caution">
    <text evidence="3">The sequence shown here is derived from an EMBL/GenBank/DDBJ whole genome shotgun (WGS) entry which is preliminary data.</text>
</comment>